<dbReference type="InterPro" id="IPR007139">
    <property type="entry name" value="DUF349"/>
</dbReference>
<dbReference type="EMBL" id="WHJC01000073">
    <property type="protein sequence ID" value="MPQ43493.1"/>
    <property type="molecule type" value="Genomic_DNA"/>
</dbReference>
<evidence type="ECO:0000313" key="3">
    <source>
        <dbReference type="Proteomes" id="UP000430345"/>
    </source>
</evidence>
<comment type="caution">
    <text evidence="2">The sequence shown here is derived from an EMBL/GenBank/DDBJ whole genome shotgun (WGS) entry which is preliminary data.</text>
</comment>
<name>A0A6I1ML76_9CLOT</name>
<gene>
    <name evidence="2" type="ORF">GBZ86_06955</name>
</gene>
<proteinExistence type="predicted"/>
<dbReference type="AlphaFoldDB" id="A0A6I1ML76"/>
<accession>A0A6I1ML76</accession>
<feature type="coiled-coil region" evidence="1">
    <location>
        <begin position="353"/>
        <end position="414"/>
    </location>
</feature>
<protein>
    <submittedName>
        <fullName evidence="2">DUF349 domain-containing protein</fullName>
    </submittedName>
</protein>
<keyword evidence="3" id="KW-1185">Reference proteome</keyword>
<reference evidence="2 3" key="1">
    <citation type="submission" date="2019-10" db="EMBL/GenBank/DDBJ databases">
        <title>The Genome Sequence of Clostridium tarantellae Isolated from Fish Brain.</title>
        <authorList>
            <person name="Bano L."/>
            <person name="Kiel M."/>
            <person name="Sales G."/>
            <person name="Doxey A.C."/>
            <person name="Mansfield M.J."/>
            <person name="Schiavone M."/>
            <person name="Rossetto O."/>
            <person name="Pirazzini M."/>
            <person name="Dobrindt U."/>
            <person name="Montecucco C."/>
        </authorList>
    </citation>
    <scope>NUCLEOTIDE SEQUENCE [LARGE SCALE GENOMIC DNA]</scope>
    <source>
        <strain evidence="2 3">DSM 3997</strain>
    </source>
</reference>
<dbReference type="Proteomes" id="UP000430345">
    <property type="component" value="Unassembled WGS sequence"/>
</dbReference>
<evidence type="ECO:0000313" key="2">
    <source>
        <dbReference type="EMBL" id="MPQ43493.1"/>
    </source>
</evidence>
<dbReference type="OrthoDB" id="1936359at2"/>
<evidence type="ECO:0000256" key="1">
    <source>
        <dbReference type="SAM" id="Coils"/>
    </source>
</evidence>
<keyword evidence="1" id="KW-0175">Coiled coil</keyword>
<dbReference type="RefSeq" id="WP_152889062.1">
    <property type="nucleotide sequence ID" value="NZ_WHJC01000073.1"/>
</dbReference>
<organism evidence="2 3">
    <name type="scientific">Clostridium tarantellae</name>
    <dbReference type="NCBI Taxonomy" id="39493"/>
    <lineage>
        <taxon>Bacteria</taxon>
        <taxon>Bacillati</taxon>
        <taxon>Bacillota</taxon>
        <taxon>Clostridia</taxon>
        <taxon>Eubacteriales</taxon>
        <taxon>Clostridiaceae</taxon>
        <taxon>Clostridium</taxon>
    </lineage>
</organism>
<sequence length="427" mass="50516">MIKESNYIDNKDEEQDFGAMLLQHEMENADKKIEIVKKINDLASNTTDWKEANKKFNDLLEEFHSIGYCDKKVSDKINSDLRESKNNFFQAKKAYYEKASEQFKENGEKKKSIIEQLKVIEYTNDLKSTDETVKNIVQQFYSIGFAGKDLNNKLFEEFKSIRGELNTKRRAIVENLKGEFTAKREKKKEIICKLKALVENENWKKASEQFNALCEEFKTIGFSGKEENEEISKEYKDAKNAFFNKRQEFFDKVKAENQIHIQERLDAIEALKALYNNENWKEASEKVRELSESFFKIGFCGKEENDRLINEFKEVRDGFYKARQDYFDNIKASRAEKQKDFFNSLITNKEEFISKLRGYIKQDEEKLEDFKDRLFNVRPGAKAFDIIENYQNIVEDIKNRIDSNKAKIKNVQSEIFEIKKQIEELNK</sequence>
<dbReference type="Pfam" id="PF03993">
    <property type="entry name" value="DUF349"/>
    <property type="match status" value="4"/>
</dbReference>